<dbReference type="EMBL" id="HBHW01023201">
    <property type="protein sequence ID" value="CAE0049804.1"/>
    <property type="molecule type" value="Transcribed_RNA"/>
</dbReference>
<feature type="domain" description="Pyrrolo-quinoline quinone repeat" evidence="2">
    <location>
        <begin position="163"/>
        <end position="307"/>
    </location>
</feature>
<evidence type="ECO:0000313" key="4">
    <source>
        <dbReference type="EMBL" id="CAE0049804.1"/>
    </source>
</evidence>
<dbReference type="Pfam" id="PF13360">
    <property type="entry name" value="PQQ_2"/>
    <property type="match status" value="1"/>
</dbReference>
<evidence type="ECO:0000256" key="1">
    <source>
        <dbReference type="SAM" id="SignalP"/>
    </source>
</evidence>
<gene>
    <name evidence="3" type="ORF">RMAR00112_LOCUS17802</name>
    <name evidence="4" type="ORF">RMAR00112_LOCUS17803</name>
</gene>
<accession>A0A7S3EEV2</accession>
<reference evidence="4" key="1">
    <citation type="submission" date="2021-01" db="EMBL/GenBank/DDBJ databases">
        <authorList>
            <person name="Corre E."/>
            <person name="Pelletier E."/>
            <person name="Niang G."/>
            <person name="Scheremetjew M."/>
            <person name="Finn R."/>
            <person name="Kale V."/>
            <person name="Holt S."/>
            <person name="Cochrane G."/>
            <person name="Meng A."/>
            <person name="Brown T."/>
            <person name="Cohen L."/>
        </authorList>
    </citation>
    <scope>NUCLEOTIDE SEQUENCE</scope>
    <source>
        <strain evidence="4">CCMP 769</strain>
    </source>
</reference>
<name>A0A7S3EEV2_9RHOD</name>
<organism evidence="4">
    <name type="scientific">Rhodosorus marinus</name>
    <dbReference type="NCBI Taxonomy" id="101924"/>
    <lineage>
        <taxon>Eukaryota</taxon>
        <taxon>Rhodophyta</taxon>
        <taxon>Stylonematophyceae</taxon>
        <taxon>Stylonematales</taxon>
        <taxon>Stylonemataceae</taxon>
        <taxon>Rhodosorus</taxon>
    </lineage>
</organism>
<proteinExistence type="predicted"/>
<evidence type="ECO:0000313" key="3">
    <source>
        <dbReference type="EMBL" id="CAE0049803.1"/>
    </source>
</evidence>
<dbReference type="EMBL" id="HBHW01023200">
    <property type="protein sequence ID" value="CAE0049803.1"/>
    <property type="molecule type" value="Transcribed_RNA"/>
</dbReference>
<dbReference type="AlphaFoldDB" id="A0A7S3EEV2"/>
<sequence length="532" mass="58503">MRGVRIFFSVIVLLLVCGVQGTVLDYLISFKKNESGFGPVQFWEMDSGDFAAVHFGCRYVHISRDTGEIILERTDLGGLCQWVSGRRDGSFATKDYSQQGMTKATRELYGDEGIDDFVEGPVRQFDSTGQLIWTAPYVMHEDDDPQGIWTLSDGSVLSYDHYLVKFDPDGNLQWRLSIGVFGGVVEVEDLHVLVYGDGFPRHVVVTKLSPDGRILWKTRLEADCAAAKGLKPALSWGGSYYCGCTTNHMERFMYGSYFGYGGATEASDYRVSKLGKDGNILWTKTVVANGLDELRQVVPSDDDGVSLFGRTSSGHGGDKMAPGTGAWVVKLDAGGNIEGDYTLPPQYQSYLGKTRRGFVSGSSIGFAEVVAADSRIDTTILKPGDVISINSVLNRAYLSLPSAGVAGDLPRISATEDRIQLSTQWMVLSALEKDGYFSLRSLQNGLVANLKPDPSYSKNAPIIMVPDEPYDVDNVKASSLFRVKVLGVRSVNFETQGFGYLENQGHPRYEIYASTVRSNENMKFTIRRIHAG</sequence>
<evidence type="ECO:0000259" key="2">
    <source>
        <dbReference type="Pfam" id="PF13360"/>
    </source>
</evidence>
<protein>
    <recommendedName>
        <fullName evidence="2">Pyrrolo-quinoline quinone repeat domain-containing protein</fullName>
    </recommendedName>
</protein>
<keyword evidence="1" id="KW-0732">Signal</keyword>
<feature type="signal peptide" evidence="1">
    <location>
        <begin position="1"/>
        <end position="21"/>
    </location>
</feature>
<feature type="chain" id="PRO_5036212102" description="Pyrrolo-quinoline quinone repeat domain-containing protein" evidence="1">
    <location>
        <begin position="22"/>
        <end position="532"/>
    </location>
</feature>
<dbReference type="InterPro" id="IPR002372">
    <property type="entry name" value="PQQ_rpt_dom"/>
</dbReference>